<protein>
    <submittedName>
        <fullName evidence="8">Membrane protein required for colicin V production</fullName>
    </submittedName>
</protein>
<evidence type="ECO:0000256" key="4">
    <source>
        <dbReference type="ARBA" id="ARBA00023136"/>
    </source>
</evidence>
<evidence type="ECO:0000313" key="8">
    <source>
        <dbReference type="EMBL" id="EQK95252.1"/>
    </source>
</evidence>
<dbReference type="EMBL" id="AUSI01000006">
    <property type="protein sequence ID" value="EQK95252.1"/>
    <property type="molecule type" value="Genomic_DNA"/>
</dbReference>
<comment type="caution">
    <text evidence="8">The sequence shown here is derived from an EMBL/GenBank/DDBJ whole genome shotgun (WGS) entry which is preliminary data.</text>
</comment>
<gene>
    <name evidence="8" type="ORF">N198_04055</name>
</gene>
<keyword evidence="5" id="KW-0175">Coiled coil</keyword>
<keyword evidence="3 7" id="KW-1133">Transmembrane helix</keyword>
<dbReference type="Proteomes" id="UP000015893">
    <property type="component" value="Unassembled WGS sequence"/>
</dbReference>
<feature type="transmembrane region" description="Helical" evidence="7">
    <location>
        <begin position="81"/>
        <end position="100"/>
    </location>
</feature>
<evidence type="ECO:0000256" key="6">
    <source>
        <dbReference type="SAM" id="MobiDB-lite"/>
    </source>
</evidence>
<feature type="transmembrane region" description="Helical" evidence="7">
    <location>
        <begin position="121"/>
        <end position="151"/>
    </location>
</feature>
<dbReference type="PANTHER" id="PTHR37306:SF1">
    <property type="entry name" value="COLICIN V PRODUCTION PROTEIN"/>
    <property type="match status" value="1"/>
</dbReference>
<evidence type="ECO:0000256" key="3">
    <source>
        <dbReference type="ARBA" id="ARBA00022989"/>
    </source>
</evidence>
<dbReference type="GO" id="GO:0016020">
    <property type="term" value="C:membrane"/>
    <property type="evidence" value="ECO:0007669"/>
    <property type="project" value="UniProtKB-SubCell"/>
</dbReference>
<accession>A0AB33Z977</accession>
<organism evidence="8 9">
    <name type="scientific">Helicobacter pylori UM037</name>
    <dbReference type="NCBI Taxonomy" id="1321939"/>
    <lineage>
        <taxon>Bacteria</taxon>
        <taxon>Pseudomonadati</taxon>
        <taxon>Campylobacterota</taxon>
        <taxon>Epsilonproteobacteria</taxon>
        <taxon>Campylobacterales</taxon>
        <taxon>Helicobacteraceae</taxon>
        <taxon>Helicobacter</taxon>
    </lineage>
</organism>
<evidence type="ECO:0000256" key="1">
    <source>
        <dbReference type="ARBA" id="ARBA00004141"/>
    </source>
</evidence>
<name>A0AB33Z977_HELPX</name>
<feature type="transmembrane region" description="Helical" evidence="7">
    <location>
        <begin position="157"/>
        <end position="178"/>
    </location>
</feature>
<feature type="coiled-coil region" evidence="5">
    <location>
        <begin position="211"/>
        <end position="238"/>
    </location>
</feature>
<dbReference type="GO" id="GO:0009403">
    <property type="term" value="P:toxin biosynthetic process"/>
    <property type="evidence" value="ECO:0007669"/>
    <property type="project" value="InterPro"/>
</dbReference>
<evidence type="ECO:0000256" key="5">
    <source>
        <dbReference type="SAM" id="Coils"/>
    </source>
</evidence>
<reference evidence="8 9" key="1">
    <citation type="journal article" date="2013" name="Genome Announc.">
        <title>Multiple genome sequences of Helicobacter pylori strains of diverse disease and antibiotic resistance backgrounds from Malaysia.</title>
        <authorList>
            <person name="Rehvathy V."/>
            <person name="Tan M.H."/>
            <person name="Gunaletchumy S.P."/>
            <person name="Teh X."/>
            <person name="Wang S."/>
            <person name="Baybayan P."/>
            <person name="Singh S."/>
            <person name="Ashby M."/>
            <person name="Kaakoush N.O."/>
            <person name="Mitchell H.M."/>
            <person name="Croft L.J."/>
            <person name="Goh K.L."/>
            <person name="Loke M.F."/>
            <person name="Vadivelu J."/>
        </authorList>
    </citation>
    <scope>NUCLEOTIDE SEQUENCE [LARGE SCALE GENOMIC DNA]</scope>
    <source>
        <strain evidence="8 9">UM037</strain>
    </source>
</reference>
<dbReference type="InterPro" id="IPR003825">
    <property type="entry name" value="Colicin-V_CvpA"/>
</dbReference>
<keyword evidence="4 7" id="KW-0472">Membrane</keyword>
<evidence type="ECO:0000313" key="9">
    <source>
        <dbReference type="Proteomes" id="UP000015893"/>
    </source>
</evidence>
<keyword evidence="2 7" id="KW-0812">Transmembrane</keyword>
<comment type="subcellular location">
    <subcellularLocation>
        <location evidence="1">Membrane</location>
        <topology evidence="1">Multi-pass membrane protein</topology>
    </subcellularLocation>
</comment>
<feature type="region of interest" description="Disordered" evidence="6">
    <location>
        <begin position="259"/>
        <end position="287"/>
    </location>
</feature>
<evidence type="ECO:0000256" key="2">
    <source>
        <dbReference type="ARBA" id="ARBA00022692"/>
    </source>
</evidence>
<dbReference type="Pfam" id="PF02674">
    <property type="entry name" value="Colicin_V"/>
    <property type="match status" value="1"/>
</dbReference>
<sequence>MIFLRVVFFKLCYYFQISSERGLIALKNHERFLGRFWGARYLYARYMRERFGFRVNYIDLALLVVVVAFGIRGFYHGFVSEVAGILGIVLGVYLASRYSVAVGHLFSQHLYDLKNETMMNLVGFLLVLASIWVFFLAFGVLIGKVLVFSGLGIIDKALGFIFSCLKTFLVLSFILYALSKMEVMKDANAYLQEKSAFFSTMKSVASKIMHLDGVKHVEQNLKDNLEEMSDEVKNKESFNKNKQSFNKAMDKGVEALKEKAKDLPKNMLDPKANQTPPNPTPSNKEPL</sequence>
<proteinExistence type="predicted"/>
<dbReference type="PANTHER" id="PTHR37306">
    <property type="entry name" value="COLICIN V PRODUCTION PROTEIN"/>
    <property type="match status" value="1"/>
</dbReference>
<dbReference type="AlphaFoldDB" id="A0AB33Z977"/>
<evidence type="ECO:0000256" key="7">
    <source>
        <dbReference type="SAM" id="Phobius"/>
    </source>
</evidence>
<feature type="transmembrane region" description="Helical" evidence="7">
    <location>
        <begin position="55"/>
        <end position="75"/>
    </location>
</feature>